<evidence type="ECO:0000313" key="1">
    <source>
        <dbReference type="EMBL" id="CAH2060316.1"/>
    </source>
</evidence>
<organism evidence="1 2">
    <name type="scientific">Thlaspi arvense</name>
    <name type="common">Field penny-cress</name>
    <dbReference type="NCBI Taxonomy" id="13288"/>
    <lineage>
        <taxon>Eukaryota</taxon>
        <taxon>Viridiplantae</taxon>
        <taxon>Streptophyta</taxon>
        <taxon>Embryophyta</taxon>
        <taxon>Tracheophyta</taxon>
        <taxon>Spermatophyta</taxon>
        <taxon>Magnoliopsida</taxon>
        <taxon>eudicotyledons</taxon>
        <taxon>Gunneridae</taxon>
        <taxon>Pentapetalae</taxon>
        <taxon>rosids</taxon>
        <taxon>malvids</taxon>
        <taxon>Brassicales</taxon>
        <taxon>Brassicaceae</taxon>
        <taxon>Thlaspideae</taxon>
        <taxon>Thlaspi</taxon>
    </lineage>
</organism>
<name>A0AAU9SAD3_THLAR</name>
<keyword evidence="2" id="KW-1185">Reference proteome</keyword>
<reference evidence="1 2" key="1">
    <citation type="submission" date="2022-03" db="EMBL/GenBank/DDBJ databases">
        <authorList>
            <person name="Nunn A."/>
            <person name="Chopra R."/>
            <person name="Nunn A."/>
            <person name="Contreras Garrido A."/>
        </authorList>
    </citation>
    <scope>NUCLEOTIDE SEQUENCE [LARGE SCALE GENOMIC DNA]</scope>
</reference>
<dbReference type="EMBL" id="OU466860">
    <property type="protein sequence ID" value="CAH2060316.1"/>
    <property type="molecule type" value="Genomic_DNA"/>
</dbReference>
<proteinExistence type="predicted"/>
<accession>A0AAU9SAD3</accession>
<protein>
    <submittedName>
        <fullName evidence="1">Uncharacterized protein</fullName>
    </submittedName>
</protein>
<gene>
    <name evidence="1" type="ORF">TAV2_LOCUS14386</name>
</gene>
<dbReference type="Proteomes" id="UP000836841">
    <property type="component" value="Chromosome 4"/>
</dbReference>
<sequence length="85" mass="9440">MSELSQTNSFIRKTFKADLLSSFKLYISASPISARKLVDQVTRGKKKLLTSVAAVDNHGTIEQVVHNRNEDGGLRIYGDGDRVDM</sequence>
<dbReference type="AlphaFoldDB" id="A0AAU9SAD3"/>
<evidence type="ECO:0000313" key="2">
    <source>
        <dbReference type="Proteomes" id="UP000836841"/>
    </source>
</evidence>